<evidence type="ECO:0000256" key="1">
    <source>
        <dbReference type="ARBA" id="ARBA00009410"/>
    </source>
</evidence>
<evidence type="ECO:0000256" key="2">
    <source>
        <dbReference type="ARBA" id="ARBA00023002"/>
    </source>
</evidence>
<comment type="similarity">
    <text evidence="1">Belongs to the DadA oxidoreductase family.</text>
</comment>
<dbReference type="Proteomes" id="UP000186098">
    <property type="component" value="Unassembled WGS sequence"/>
</dbReference>
<dbReference type="AlphaFoldDB" id="A0A1N7JNI6"/>
<evidence type="ECO:0000259" key="3">
    <source>
        <dbReference type="Pfam" id="PF01266"/>
    </source>
</evidence>
<dbReference type="SUPFAM" id="SSF51905">
    <property type="entry name" value="FAD/NAD(P)-binding domain"/>
    <property type="match status" value="1"/>
</dbReference>
<dbReference type="EMBL" id="FTOM01000001">
    <property type="protein sequence ID" value="SIS50875.1"/>
    <property type="molecule type" value="Genomic_DNA"/>
</dbReference>
<organism evidence="4 5">
    <name type="scientific">Phaeovulum vinaykumarii</name>
    <dbReference type="NCBI Taxonomy" id="407234"/>
    <lineage>
        <taxon>Bacteria</taxon>
        <taxon>Pseudomonadati</taxon>
        <taxon>Pseudomonadota</taxon>
        <taxon>Alphaproteobacteria</taxon>
        <taxon>Rhodobacterales</taxon>
        <taxon>Paracoccaceae</taxon>
        <taxon>Phaeovulum</taxon>
    </lineage>
</organism>
<dbReference type="GO" id="GO:0055130">
    <property type="term" value="P:D-alanine catabolic process"/>
    <property type="evidence" value="ECO:0007669"/>
    <property type="project" value="TreeGrafter"/>
</dbReference>
<evidence type="ECO:0000313" key="5">
    <source>
        <dbReference type="Proteomes" id="UP000186098"/>
    </source>
</evidence>
<keyword evidence="5" id="KW-1185">Reference proteome</keyword>
<dbReference type="PANTHER" id="PTHR13847">
    <property type="entry name" value="SARCOSINE DEHYDROGENASE-RELATED"/>
    <property type="match status" value="1"/>
</dbReference>
<dbReference type="OrthoDB" id="9787190at2"/>
<dbReference type="Pfam" id="PF01266">
    <property type="entry name" value="DAO"/>
    <property type="match status" value="1"/>
</dbReference>
<protein>
    <submittedName>
        <fullName evidence="4">Glycine/D-amino acid oxidase</fullName>
    </submittedName>
</protein>
<dbReference type="Gene3D" id="3.50.50.60">
    <property type="entry name" value="FAD/NAD(P)-binding domain"/>
    <property type="match status" value="2"/>
</dbReference>
<dbReference type="GO" id="GO:0005737">
    <property type="term" value="C:cytoplasm"/>
    <property type="evidence" value="ECO:0007669"/>
    <property type="project" value="TreeGrafter"/>
</dbReference>
<proteinExistence type="inferred from homology"/>
<dbReference type="InterPro" id="IPR006076">
    <property type="entry name" value="FAD-dep_OxRdtase"/>
</dbReference>
<dbReference type="GO" id="GO:0005886">
    <property type="term" value="C:plasma membrane"/>
    <property type="evidence" value="ECO:0007669"/>
    <property type="project" value="TreeGrafter"/>
</dbReference>
<sequence length="445" mass="47668">MEFPFHDISAVTHRDPLPQAADVVVIGGGVIGVCTALYLARAGERVVLVEKGRIAAEESGRNWGWVRAQGRDAAELPIMLESRRLWADLAAETGNAFGLTRAGVLYPAGSDREMADFARWTALAHTHEMDTTLLDRAALARLMPHRAGWIGGMWTASDLRAEPFLAVPALARLARAAGVTIREHCAARGFSRKAGALSAVVTEAGTISATRAVLAGGAWSSLLLRREGMSIPQLSVIASVLRTAPMTPPFPGAAADHDFALRPRADGGLTLAPGGWHEFHLGPDSFRHLRAYLPQLRANLSGTRLLGPAPAGYPDAVSTPRRWSLDGESPFERMRILNPRPDQNRLGRVLTSFARAFPALGRPQVAETWAGMIDVMPDVVPVVDYAPLPGLVVATGMSGHGFGIGPGMGRVVADLVRGRAPGHDLRRFRWGRFSDGSKLDLGLAL</sequence>
<dbReference type="PANTHER" id="PTHR13847:SF280">
    <property type="entry name" value="D-AMINO ACID DEHYDROGENASE"/>
    <property type="match status" value="1"/>
</dbReference>
<keyword evidence="2" id="KW-0560">Oxidoreductase</keyword>
<dbReference type="GO" id="GO:0008718">
    <property type="term" value="F:D-amino-acid dehydrogenase activity"/>
    <property type="evidence" value="ECO:0007669"/>
    <property type="project" value="TreeGrafter"/>
</dbReference>
<reference evidence="5" key="1">
    <citation type="submission" date="2017-01" db="EMBL/GenBank/DDBJ databases">
        <authorList>
            <person name="Varghese N."/>
            <person name="Submissions S."/>
        </authorList>
    </citation>
    <scope>NUCLEOTIDE SEQUENCE [LARGE SCALE GENOMIC DNA]</scope>
    <source>
        <strain evidence="5">DSM 18714</strain>
    </source>
</reference>
<feature type="domain" description="FAD dependent oxidoreductase" evidence="3">
    <location>
        <begin position="22"/>
        <end position="415"/>
    </location>
</feature>
<dbReference type="Gene3D" id="3.30.9.10">
    <property type="entry name" value="D-Amino Acid Oxidase, subunit A, domain 2"/>
    <property type="match status" value="2"/>
</dbReference>
<name>A0A1N7JNI6_9RHOB</name>
<dbReference type="InterPro" id="IPR036188">
    <property type="entry name" value="FAD/NAD-bd_sf"/>
</dbReference>
<dbReference type="STRING" id="407234.SAMN05421795_101191"/>
<evidence type="ECO:0000313" key="4">
    <source>
        <dbReference type="EMBL" id="SIS50875.1"/>
    </source>
</evidence>
<gene>
    <name evidence="4" type="ORF">SAMN05421795_101191</name>
</gene>
<dbReference type="RefSeq" id="WP_076363060.1">
    <property type="nucleotide sequence ID" value="NZ_FTOM01000001.1"/>
</dbReference>
<accession>A0A1N7JNI6</accession>